<reference evidence="1 2" key="1">
    <citation type="submission" date="2024-11" db="EMBL/GenBank/DDBJ databases">
        <title>Chromosome-level genome assembly of Eucalyptus globulus Labill. provides insights into its genome evolution.</title>
        <authorList>
            <person name="Li X."/>
        </authorList>
    </citation>
    <scope>NUCLEOTIDE SEQUENCE [LARGE SCALE GENOMIC DNA]</scope>
    <source>
        <strain evidence="1">CL2024</strain>
        <tissue evidence="1">Fresh tender leaves</tissue>
    </source>
</reference>
<organism evidence="1 2">
    <name type="scientific">Eucalyptus globulus</name>
    <name type="common">Tasmanian blue gum</name>
    <dbReference type="NCBI Taxonomy" id="34317"/>
    <lineage>
        <taxon>Eukaryota</taxon>
        <taxon>Viridiplantae</taxon>
        <taxon>Streptophyta</taxon>
        <taxon>Embryophyta</taxon>
        <taxon>Tracheophyta</taxon>
        <taxon>Spermatophyta</taxon>
        <taxon>Magnoliopsida</taxon>
        <taxon>eudicotyledons</taxon>
        <taxon>Gunneridae</taxon>
        <taxon>Pentapetalae</taxon>
        <taxon>rosids</taxon>
        <taxon>malvids</taxon>
        <taxon>Myrtales</taxon>
        <taxon>Myrtaceae</taxon>
        <taxon>Myrtoideae</taxon>
        <taxon>Eucalypteae</taxon>
        <taxon>Eucalyptus</taxon>
    </lineage>
</organism>
<gene>
    <name evidence="1" type="ORF">ACJRO7_035529</name>
</gene>
<name>A0ABD3JGQ4_EUCGL</name>
<dbReference type="Proteomes" id="UP001634007">
    <property type="component" value="Unassembled WGS sequence"/>
</dbReference>
<proteinExistence type="predicted"/>
<comment type="caution">
    <text evidence="1">The sequence shown here is derived from an EMBL/GenBank/DDBJ whole genome shotgun (WGS) entry which is preliminary data.</text>
</comment>
<dbReference type="EMBL" id="JBJKBG010000009">
    <property type="protein sequence ID" value="KAL3723356.1"/>
    <property type="molecule type" value="Genomic_DNA"/>
</dbReference>
<dbReference type="AlphaFoldDB" id="A0ABD3JGQ4"/>
<keyword evidence="2" id="KW-1185">Reference proteome</keyword>
<protein>
    <submittedName>
        <fullName evidence="1">Uncharacterized protein</fullName>
    </submittedName>
</protein>
<evidence type="ECO:0000313" key="1">
    <source>
        <dbReference type="EMBL" id="KAL3723356.1"/>
    </source>
</evidence>
<sequence>MACLSVICNNGFFKSRELLGVRVGKAGSCAHRSLGGGLALFPVVKFQTLRKFERGSSCNVNLMQKLPRHDWIRPLRFRGDSKWPPGLFCRSRIEPGSDGFSDIERAYVRKGRRGIRRKFSLRLRPRFWLLASRFKRVSAMSMSNDLGVFLRKNLKRVTLSASVSVALGLCYTFLKVTALPSPKLVPYSVLIMSLQDGNVTKVLLEEGSRRIYYNTSSGSQSNSPIGTAVDVTEKNDVVPAGKMIGASMPKKFLRARAATRQWQYATRKIDHDEKFLLSLMREKVTIYSSAPRSWIPSTPLMWLLYRQLSAANSPAKKRRPNSQTVNFDDVEGVDAAKVELMETHIHRKSLLVATFLQPFFLIFIHELATVACRPQSIGRGRGRWCVEQQSCDDRAAVVRRSNPEDLCSRFPWEIWNFEWNFSDLITLDFISLLHENENLLFKFARWI</sequence>
<accession>A0ABD3JGQ4</accession>
<evidence type="ECO:0000313" key="2">
    <source>
        <dbReference type="Proteomes" id="UP001634007"/>
    </source>
</evidence>